<organism evidence="2 4">
    <name type="scientific">Didymodactylos carnosus</name>
    <dbReference type="NCBI Taxonomy" id="1234261"/>
    <lineage>
        <taxon>Eukaryota</taxon>
        <taxon>Metazoa</taxon>
        <taxon>Spiralia</taxon>
        <taxon>Gnathifera</taxon>
        <taxon>Rotifera</taxon>
        <taxon>Eurotatoria</taxon>
        <taxon>Bdelloidea</taxon>
        <taxon>Philodinida</taxon>
        <taxon>Philodinidae</taxon>
        <taxon>Didymodactylos</taxon>
    </lineage>
</organism>
<keyword evidence="4" id="KW-1185">Reference proteome</keyword>
<comment type="caution">
    <text evidence="2">The sequence shown here is derived from an EMBL/GenBank/DDBJ whole genome shotgun (WGS) entry which is preliminary data.</text>
</comment>
<reference evidence="2" key="1">
    <citation type="submission" date="2021-02" db="EMBL/GenBank/DDBJ databases">
        <authorList>
            <person name="Nowell W R."/>
        </authorList>
    </citation>
    <scope>NUCLEOTIDE SEQUENCE</scope>
</reference>
<evidence type="ECO:0000256" key="1">
    <source>
        <dbReference type="SAM" id="MobiDB-lite"/>
    </source>
</evidence>
<sequence>MSNNQSKGLTQQVTNLFQNATAQIKNTLNTTTSNSNTMTNNRSDKSGGPEKSNECIIYEKPSTIDDTEDCFSNMSDKPEINQDLFKREPDIHEEDKFRACFIDCSCDCSAKKVTHNNVVATQDLGIIEKLMKNMKQSAYDVLCDCRCGDNQQRSFSFNYSAGEKRNE</sequence>
<feature type="compositionally biased region" description="Basic and acidic residues" evidence="1">
    <location>
        <begin position="42"/>
        <end position="53"/>
    </location>
</feature>
<name>A0A814HDJ2_9BILA</name>
<protein>
    <submittedName>
        <fullName evidence="2">Uncharacterized protein</fullName>
    </submittedName>
</protein>
<accession>A0A814HDJ2</accession>
<dbReference type="EMBL" id="CAJNOQ010003342">
    <property type="protein sequence ID" value="CAF1007626.1"/>
    <property type="molecule type" value="Genomic_DNA"/>
</dbReference>
<dbReference type="EMBL" id="CAJOBC010003342">
    <property type="protein sequence ID" value="CAF3778823.1"/>
    <property type="molecule type" value="Genomic_DNA"/>
</dbReference>
<evidence type="ECO:0000313" key="2">
    <source>
        <dbReference type="EMBL" id="CAF1007626.1"/>
    </source>
</evidence>
<dbReference type="Proteomes" id="UP000681722">
    <property type="component" value="Unassembled WGS sequence"/>
</dbReference>
<feature type="compositionally biased region" description="Low complexity" evidence="1">
    <location>
        <begin position="27"/>
        <end position="41"/>
    </location>
</feature>
<gene>
    <name evidence="2" type="ORF">GPM918_LOCUS14094</name>
    <name evidence="3" type="ORF">SRO942_LOCUS14094</name>
</gene>
<dbReference type="Proteomes" id="UP000663829">
    <property type="component" value="Unassembled WGS sequence"/>
</dbReference>
<feature type="region of interest" description="Disordered" evidence="1">
    <location>
        <begin position="27"/>
        <end position="53"/>
    </location>
</feature>
<evidence type="ECO:0000313" key="3">
    <source>
        <dbReference type="EMBL" id="CAF3778823.1"/>
    </source>
</evidence>
<dbReference type="AlphaFoldDB" id="A0A814HDJ2"/>
<evidence type="ECO:0000313" key="4">
    <source>
        <dbReference type="Proteomes" id="UP000663829"/>
    </source>
</evidence>
<dbReference type="OrthoDB" id="10040452at2759"/>
<proteinExistence type="predicted"/>